<dbReference type="EMBL" id="PCRN01000099">
    <property type="protein sequence ID" value="PIP22015.1"/>
    <property type="molecule type" value="Genomic_DNA"/>
</dbReference>
<feature type="domain" description="DUF5667" evidence="3">
    <location>
        <begin position="41"/>
        <end position="155"/>
    </location>
</feature>
<feature type="non-terminal residue" evidence="4">
    <location>
        <position position="236"/>
    </location>
</feature>
<feature type="coiled-coil region" evidence="1">
    <location>
        <begin position="169"/>
        <end position="203"/>
    </location>
</feature>
<evidence type="ECO:0000313" key="4">
    <source>
        <dbReference type="EMBL" id="PIP22015.1"/>
    </source>
</evidence>
<evidence type="ECO:0000259" key="3">
    <source>
        <dbReference type="Pfam" id="PF18915"/>
    </source>
</evidence>
<protein>
    <recommendedName>
        <fullName evidence="3">DUF5667 domain-containing protein</fullName>
    </recommendedName>
</protein>
<sequence>MANLAKLSLSLLAICLLGSGLAVFAEGNNVQPEDLGVSSPNILPDSPLYIFKTWARGIQSFFTFDSLAKAKLKEKFANEKLMELKKMVEENKSSEKLESAIQNYQSGIEGVKKVTESIKEKAEENEQVSEFLDKFIQHQALHQQVLEKLEIQVPTEVFEKIKEVREQHLEKFGEVMTKLETKKEELQERLEKNLQEIQGKELEEKTIQIRDRVLEKIQQKEKSGLQVCIALWDPVC</sequence>
<dbReference type="InterPro" id="IPR043725">
    <property type="entry name" value="DUF5667"/>
</dbReference>
<dbReference type="Pfam" id="PF18915">
    <property type="entry name" value="DUF5667"/>
    <property type="match status" value="1"/>
</dbReference>
<keyword evidence="2" id="KW-0732">Signal</keyword>
<evidence type="ECO:0000256" key="2">
    <source>
        <dbReference type="SAM" id="SignalP"/>
    </source>
</evidence>
<evidence type="ECO:0000313" key="5">
    <source>
        <dbReference type="Proteomes" id="UP000229054"/>
    </source>
</evidence>
<evidence type="ECO:0000256" key="1">
    <source>
        <dbReference type="SAM" id="Coils"/>
    </source>
</evidence>
<name>A0A2G9YS00_9BACT</name>
<comment type="caution">
    <text evidence="4">The sequence shown here is derived from an EMBL/GenBank/DDBJ whole genome shotgun (WGS) entry which is preliminary data.</text>
</comment>
<feature type="chain" id="PRO_5013903543" description="DUF5667 domain-containing protein" evidence="2">
    <location>
        <begin position="25"/>
        <end position="236"/>
    </location>
</feature>
<keyword evidence="1" id="KW-0175">Coiled coil</keyword>
<proteinExistence type="predicted"/>
<dbReference type="AlphaFoldDB" id="A0A2G9YS00"/>
<accession>A0A2G9YS00</accession>
<gene>
    <name evidence="4" type="ORF">COX38_02965</name>
</gene>
<feature type="signal peptide" evidence="2">
    <location>
        <begin position="1"/>
        <end position="24"/>
    </location>
</feature>
<organism evidence="4 5">
    <name type="scientific">Candidatus Nealsonbacteria bacterium CG23_combo_of_CG06-09_8_20_14_all_39_25</name>
    <dbReference type="NCBI Taxonomy" id="1974723"/>
    <lineage>
        <taxon>Bacteria</taxon>
        <taxon>Candidatus Nealsoniibacteriota</taxon>
    </lineage>
</organism>
<reference evidence="4 5" key="1">
    <citation type="submission" date="2017-09" db="EMBL/GenBank/DDBJ databases">
        <title>Depth-based differentiation of microbial function through sediment-hosted aquifers and enrichment of novel symbionts in the deep terrestrial subsurface.</title>
        <authorList>
            <person name="Probst A.J."/>
            <person name="Ladd B."/>
            <person name="Jarett J.K."/>
            <person name="Geller-Mcgrath D.E."/>
            <person name="Sieber C.M."/>
            <person name="Emerson J.B."/>
            <person name="Anantharaman K."/>
            <person name="Thomas B.C."/>
            <person name="Malmstrom R."/>
            <person name="Stieglmeier M."/>
            <person name="Klingl A."/>
            <person name="Woyke T."/>
            <person name="Ryan C.M."/>
            <person name="Banfield J.F."/>
        </authorList>
    </citation>
    <scope>NUCLEOTIDE SEQUENCE [LARGE SCALE GENOMIC DNA]</scope>
    <source>
        <strain evidence="4">CG23_combo_of_CG06-09_8_20_14_all_39_25</strain>
    </source>
</reference>
<dbReference type="Proteomes" id="UP000229054">
    <property type="component" value="Unassembled WGS sequence"/>
</dbReference>